<evidence type="ECO:0000256" key="1">
    <source>
        <dbReference type="SAM" id="Coils"/>
    </source>
</evidence>
<keyword evidence="4" id="KW-1185">Reference proteome</keyword>
<comment type="caution">
    <text evidence="3">The sequence shown here is derived from an EMBL/GenBank/DDBJ whole genome shotgun (WGS) entry which is preliminary data.</text>
</comment>
<evidence type="ECO:0000313" key="4">
    <source>
        <dbReference type="Proteomes" id="UP000610594"/>
    </source>
</evidence>
<dbReference type="Proteomes" id="UP000610594">
    <property type="component" value="Unassembled WGS sequence"/>
</dbReference>
<keyword evidence="2" id="KW-1133">Transmembrane helix</keyword>
<accession>A0ABX0N440</accession>
<feature type="coiled-coil region" evidence="1">
    <location>
        <begin position="86"/>
        <end position="160"/>
    </location>
</feature>
<proteinExistence type="predicted"/>
<protein>
    <submittedName>
        <fullName evidence="3">Uncharacterized protein</fullName>
    </submittedName>
</protein>
<evidence type="ECO:0000313" key="3">
    <source>
        <dbReference type="EMBL" id="NHZ66622.1"/>
    </source>
</evidence>
<keyword evidence="2" id="KW-0472">Membrane</keyword>
<gene>
    <name evidence="3" type="ORF">F1735_30755</name>
</gene>
<dbReference type="EMBL" id="WHJF01000151">
    <property type="protein sequence ID" value="NHZ66622.1"/>
    <property type="molecule type" value="Genomic_DNA"/>
</dbReference>
<organism evidence="3 4">
    <name type="scientific">Massilia genomosp. 1</name>
    <dbReference type="NCBI Taxonomy" id="2609280"/>
    <lineage>
        <taxon>Bacteria</taxon>
        <taxon>Pseudomonadati</taxon>
        <taxon>Pseudomonadota</taxon>
        <taxon>Betaproteobacteria</taxon>
        <taxon>Burkholderiales</taxon>
        <taxon>Oxalobacteraceae</taxon>
        <taxon>Telluria group</taxon>
        <taxon>Massilia</taxon>
    </lineage>
</organism>
<reference evidence="3 4" key="1">
    <citation type="submission" date="2019-10" db="EMBL/GenBank/DDBJ databases">
        <title>Taxonomy of Antarctic Massilia spp.: description of Massilia rubra sp. nov., Massilia aquatica sp. nov., Massilia mucilaginosa sp. nov., Massilia frigida sp. nov. isolated from streams, lakes and regoliths.</title>
        <authorList>
            <person name="Holochova P."/>
            <person name="Sedlacek I."/>
            <person name="Kralova S."/>
            <person name="Maslanova I."/>
            <person name="Busse H.-J."/>
            <person name="Stankova E."/>
            <person name="Vrbovska V."/>
            <person name="Kovarovic V."/>
            <person name="Bartak M."/>
            <person name="Svec P."/>
            <person name="Pantucek R."/>
        </authorList>
    </citation>
    <scope>NUCLEOTIDE SEQUENCE [LARGE SCALE GENOMIC DNA]</scope>
    <source>
        <strain evidence="3 4">CCM 8694</strain>
    </source>
</reference>
<evidence type="ECO:0000256" key="2">
    <source>
        <dbReference type="SAM" id="Phobius"/>
    </source>
</evidence>
<keyword evidence="1" id="KW-0175">Coiled coil</keyword>
<name>A0ABX0N440_9BURK</name>
<keyword evidence="2" id="KW-0812">Transmembrane</keyword>
<sequence>MTLEEIEPIIKNINRWTSKKIIFLYCFAGMSTIMVIINLFLYFQEWYYHFFSDFPDMHNPHFMKDVLGISLGLGFILAFPIFPYILYKAKKEKKELLNKIEERKIELQEFEQIAQELIRKEAGEEQDRLRKIETIEQDQRRKEEEQAEFELQLAREVQRKRVLAEVDHEITLKAIETQMKILGEHKEKGLAIDKEIFEMRKTILDLEGQENKAMIDALKSELNELESVK</sequence>
<feature type="transmembrane region" description="Helical" evidence="2">
    <location>
        <begin position="21"/>
        <end position="43"/>
    </location>
</feature>
<dbReference type="RefSeq" id="WP_167240493.1">
    <property type="nucleotide sequence ID" value="NZ_WHJF01000151.1"/>
</dbReference>
<feature type="transmembrane region" description="Helical" evidence="2">
    <location>
        <begin position="66"/>
        <end position="87"/>
    </location>
</feature>